<evidence type="ECO:0000313" key="2">
    <source>
        <dbReference type="Proteomes" id="UP000295443"/>
    </source>
</evidence>
<dbReference type="RefSeq" id="WP_131444967.1">
    <property type="nucleotide sequence ID" value="NZ_SJZB01000013.1"/>
</dbReference>
<protein>
    <recommendedName>
        <fullName evidence="3">SprA-related family protein</fullName>
    </recommendedName>
</protein>
<accession>A0A4R1BLA2</accession>
<evidence type="ECO:0008006" key="3">
    <source>
        <dbReference type="Google" id="ProtNLM"/>
    </source>
</evidence>
<organism evidence="1 2">
    <name type="scientific">Parasulfuritortus cantonensis</name>
    <dbReference type="NCBI Taxonomy" id="2528202"/>
    <lineage>
        <taxon>Bacteria</taxon>
        <taxon>Pseudomonadati</taxon>
        <taxon>Pseudomonadota</taxon>
        <taxon>Betaproteobacteria</taxon>
        <taxon>Nitrosomonadales</taxon>
        <taxon>Thiobacillaceae</taxon>
        <taxon>Parasulfuritortus</taxon>
    </lineage>
</organism>
<dbReference type="Pfam" id="PF12118">
    <property type="entry name" value="SprA-related"/>
    <property type="match status" value="1"/>
</dbReference>
<comment type="caution">
    <text evidence="1">The sequence shown here is derived from an EMBL/GenBank/DDBJ whole genome shotgun (WGS) entry which is preliminary data.</text>
</comment>
<evidence type="ECO:0000313" key="1">
    <source>
        <dbReference type="EMBL" id="TCJ18048.1"/>
    </source>
</evidence>
<proteinExistence type="predicted"/>
<dbReference type="Proteomes" id="UP000295443">
    <property type="component" value="Unassembled WGS sequence"/>
</dbReference>
<dbReference type="AlphaFoldDB" id="A0A4R1BLA2"/>
<dbReference type="EMBL" id="SJZB01000013">
    <property type="protein sequence ID" value="TCJ18048.1"/>
    <property type="molecule type" value="Genomic_DNA"/>
</dbReference>
<sequence>MAIGALGASGSLQALQSARAATGQAALTPEQQQQVVRLKQIDQKVHAHEAAHQAAGAGLTSGASYQYVRGPDGRQYAVAGEVKIDVSPAQTPSQTVDKAKRIQAAALAPADPSAQDRAVAAQAAQMAMQAQAELSRANQAGGLDRNAALAAYDNQEPVPAPTLSLFA</sequence>
<dbReference type="OrthoDB" id="9812722at2"/>
<reference evidence="1 2" key="1">
    <citation type="submission" date="2019-03" db="EMBL/GenBank/DDBJ databases">
        <title>Genome sequence of Thiobacillaceae bacterium LSR1, a sulfur-oxidizing bacterium isolated from freshwater sediment.</title>
        <authorList>
            <person name="Li S."/>
        </authorList>
    </citation>
    <scope>NUCLEOTIDE SEQUENCE [LARGE SCALE GENOMIC DNA]</scope>
    <source>
        <strain evidence="1 2">LSR1</strain>
    </source>
</reference>
<gene>
    <name evidence="1" type="ORF">EZJ19_03380</name>
</gene>
<dbReference type="InterPro" id="IPR021973">
    <property type="entry name" value="SprA-related"/>
</dbReference>
<keyword evidence="2" id="KW-1185">Reference proteome</keyword>
<name>A0A4R1BLA2_9PROT</name>